<evidence type="ECO:0000256" key="3">
    <source>
        <dbReference type="ARBA" id="ARBA00022676"/>
    </source>
</evidence>
<organism evidence="6 7">
    <name type="scientific">Longimonas halophila</name>
    <dbReference type="NCBI Taxonomy" id="1469170"/>
    <lineage>
        <taxon>Bacteria</taxon>
        <taxon>Pseudomonadati</taxon>
        <taxon>Rhodothermota</taxon>
        <taxon>Rhodothermia</taxon>
        <taxon>Rhodothermales</taxon>
        <taxon>Salisaetaceae</taxon>
        <taxon>Longimonas</taxon>
    </lineage>
</organism>
<dbReference type="EC" id="2.4.1.21" evidence="2"/>
<comment type="catalytic activity">
    <reaction evidence="1">
        <text>[(1-&gt;4)-alpha-D-glucosyl](n) + ADP-alpha-D-glucose = [(1-&gt;4)-alpha-D-glucosyl](n+1) + ADP + H(+)</text>
        <dbReference type="Rhea" id="RHEA:18189"/>
        <dbReference type="Rhea" id="RHEA-COMP:9584"/>
        <dbReference type="Rhea" id="RHEA-COMP:9587"/>
        <dbReference type="ChEBI" id="CHEBI:15378"/>
        <dbReference type="ChEBI" id="CHEBI:15444"/>
        <dbReference type="ChEBI" id="CHEBI:57498"/>
        <dbReference type="ChEBI" id="CHEBI:456216"/>
        <dbReference type="EC" id="2.4.1.21"/>
    </reaction>
</comment>
<accession>A0A2H3NPS2</accession>
<proteinExistence type="predicted"/>
<dbReference type="Gene3D" id="3.40.50.2000">
    <property type="entry name" value="Glycogen Phosphorylase B"/>
    <property type="match status" value="1"/>
</dbReference>
<comment type="caution">
    <text evidence="6">The sequence shown here is derived from an EMBL/GenBank/DDBJ whole genome shotgun (WGS) entry which is preliminary data.</text>
</comment>
<evidence type="ECO:0000313" key="6">
    <source>
        <dbReference type="EMBL" id="PEN07119.1"/>
    </source>
</evidence>
<name>A0A2H3NPS2_9BACT</name>
<evidence type="ECO:0000256" key="1">
    <source>
        <dbReference type="ARBA" id="ARBA00001478"/>
    </source>
</evidence>
<dbReference type="OrthoDB" id="9808590at2"/>
<keyword evidence="4" id="KW-0808">Transferase</keyword>
<dbReference type="Pfam" id="PF08323">
    <property type="entry name" value="Glyco_transf_5"/>
    <property type="match status" value="1"/>
</dbReference>
<dbReference type="EMBL" id="PDEP01000006">
    <property type="protein sequence ID" value="PEN07119.1"/>
    <property type="molecule type" value="Genomic_DNA"/>
</dbReference>
<reference evidence="6 7" key="1">
    <citation type="submission" date="2017-10" db="EMBL/GenBank/DDBJ databases">
        <title>Draft genome of Longimonas halophila.</title>
        <authorList>
            <person name="Goh K.M."/>
            <person name="Shamsir M.S."/>
            <person name="Lim S.W."/>
        </authorList>
    </citation>
    <scope>NUCLEOTIDE SEQUENCE [LARGE SCALE GENOMIC DNA]</scope>
    <source>
        <strain evidence="6 7">KCTC 42399</strain>
    </source>
</reference>
<evidence type="ECO:0000256" key="4">
    <source>
        <dbReference type="ARBA" id="ARBA00022679"/>
    </source>
</evidence>
<keyword evidence="7" id="KW-1185">Reference proteome</keyword>
<evidence type="ECO:0000313" key="7">
    <source>
        <dbReference type="Proteomes" id="UP000221024"/>
    </source>
</evidence>
<keyword evidence="3" id="KW-0328">Glycosyltransferase</keyword>
<dbReference type="SUPFAM" id="SSF53756">
    <property type="entry name" value="UDP-Glycosyltransferase/glycogen phosphorylase"/>
    <property type="match status" value="1"/>
</dbReference>
<gene>
    <name evidence="6" type="ORF">CRI93_07570</name>
</gene>
<feature type="domain" description="Starch synthase catalytic" evidence="5">
    <location>
        <begin position="98"/>
        <end position="261"/>
    </location>
</feature>
<evidence type="ECO:0000256" key="2">
    <source>
        <dbReference type="ARBA" id="ARBA00012588"/>
    </source>
</evidence>
<dbReference type="InterPro" id="IPR013534">
    <property type="entry name" value="Starch_synth_cat_dom"/>
</dbReference>
<dbReference type="GO" id="GO:0009011">
    <property type="term" value="F:alpha-1,4-glucan glucosyltransferase (ADP-glucose donor) activity"/>
    <property type="evidence" value="ECO:0007669"/>
    <property type="project" value="UniProtKB-EC"/>
</dbReference>
<protein>
    <recommendedName>
        <fullName evidence="2">starch synthase</fullName>
        <ecNumber evidence="2">2.4.1.21</ecNumber>
    </recommendedName>
</protein>
<dbReference type="Proteomes" id="UP000221024">
    <property type="component" value="Unassembled WGS sequence"/>
</dbReference>
<dbReference type="AlphaFoldDB" id="A0A2H3NPS2"/>
<sequence>MQRDEKAIDIETGRSVSKVVRGVTYKIVCPDPTPPHACSPSSCLRPIIGLKSRPESCYWWPFLIHCIVTSYVPAQPIVCAALYSLQQLSLVLMAQPTRILYIAGEMEPFTDASDLSTLVRTLAEQVQDVGGHDVRVFMPKFGAISDRRNKLHEVIRLSGTEVPINGGTDACTVKVASVPDTRVQVYFMEHEEHVPETPTSDFPASHALFFNRAILETVVSLRWIPDVVHGFGWQSALFPALLEQEYLDHEQMTHRPRFVFTPDASAATRALPESITLDASTYHELGVAQAEGLALLHDEDAPNDAVHLRTEGASEQVLALYDQVGVPA</sequence>
<evidence type="ECO:0000259" key="5">
    <source>
        <dbReference type="Pfam" id="PF08323"/>
    </source>
</evidence>